<dbReference type="InterPro" id="IPR029016">
    <property type="entry name" value="GAF-like_dom_sf"/>
</dbReference>
<protein>
    <submittedName>
        <fullName evidence="3">HDOD domain-containing protein</fullName>
    </submittedName>
</protein>
<comment type="caution">
    <text evidence="3">The sequence shown here is derived from an EMBL/GenBank/DDBJ whole genome shotgun (WGS) entry which is preliminary data.</text>
</comment>
<feature type="region of interest" description="Disordered" evidence="1">
    <location>
        <begin position="25"/>
        <end position="62"/>
    </location>
</feature>
<feature type="compositionally biased region" description="Basic and acidic residues" evidence="1">
    <location>
        <begin position="25"/>
        <end position="34"/>
    </location>
</feature>
<evidence type="ECO:0000256" key="1">
    <source>
        <dbReference type="SAM" id="MobiDB-lite"/>
    </source>
</evidence>
<proteinExistence type="predicted"/>
<dbReference type="PANTHER" id="PTHR33525:SF4">
    <property type="entry name" value="CYCLIC DI-GMP PHOSPHODIESTERASE CDGJ"/>
    <property type="match status" value="1"/>
</dbReference>
<dbReference type="AlphaFoldDB" id="A0A831RL11"/>
<dbReference type="PANTHER" id="PTHR33525">
    <property type="match status" value="1"/>
</dbReference>
<dbReference type="SUPFAM" id="SSF109604">
    <property type="entry name" value="HD-domain/PDEase-like"/>
    <property type="match status" value="1"/>
</dbReference>
<sequence>MPLRPGGKIFCSGTLTWKMNGNIADKRISDRGRPDPSPGPAPADTGEFPAAPEGGSSPLETSHGGTVEFLLRRMQHQSDLPVLAESIRTLNQVADAGDQDLGRLAGVLVRDFALTSKILKVVNSAFYSRFSGHIGSVSRAIVVLGINTVRSIATSLILFEHLHDRARAERLKDEIAGAVFAATLARQVAAEAGLDDGEGAFLCGMLHNLGRLLVTYYLPEETAEIERLTGQEQMAAPVAEQRVLGLTLEQVGIEVARAWNFPADVTMGMVRADPDAPGDLTNPYLKIRLIAGFANEAASLIGESGEGDAGARRRLLKRYRMGLAISDKSFERVLGAARREFMELSSDLVRHRSPSPFLGNLLHQEPETGDAPADPEMEAGRVLETAADGGLQPADLAMARPSPDAERILTEGLQELSSMLAEGAGNVSQVLNVTLETIYRAMGFQRVLVCLRDRSGREYVARLGFGREIDAYLERFRFPAAYSADVFHVVLKNGVDLHITDTGAANIRDRLPDWYRRLPAAGSFLLFPLQVRQRPLGLIYADHPRPDGLSLSEEQLNLLKALRNQVLLGFRARG</sequence>
<dbReference type="InterPro" id="IPR052340">
    <property type="entry name" value="RNase_Y/CdgJ"/>
</dbReference>
<organism evidence="3">
    <name type="scientific">Sedimenticola thiotaurini</name>
    <dbReference type="NCBI Taxonomy" id="1543721"/>
    <lineage>
        <taxon>Bacteria</taxon>
        <taxon>Pseudomonadati</taxon>
        <taxon>Pseudomonadota</taxon>
        <taxon>Gammaproteobacteria</taxon>
        <taxon>Chromatiales</taxon>
        <taxon>Sedimenticolaceae</taxon>
        <taxon>Sedimenticola</taxon>
    </lineage>
</organism>
<gene>
    <name evidence="3" type="ORF">ENI96_03230</name>
</gene>
<dbReference type="PROSITE" id="PS51833">
    <property type="entry name" value="HDOD"/>
    <property type="match status" value="1"/>
</dbReference>
<reference evidence="3" key="1">
    <citation type="journal article" date="2020" name="mSystems">
        <title>Genome- and Community-Level Interaction Insights into Carbon Utilization and Element Cycling Functions of Hydrothermarchaeota in Hydrothermal Sediment.</title>
        <authorList>
            <person name="Zhou Z."/>
            <person name="Liu Y."/>
            <person name="Xu W."/>
            <person name="Pan J."/>
            <person name="Luo Z.H."/>
            <person name="Li M."/>
        </authorList>
    </citation>
    <scope>NUCLEOTIDE SEQUENCE [LARGE SCALE GENOMIC DNA]</scope>
    <source>
        <strain evidence="3">HyVt-443</strain>
    </source>
</reference>
<dbReference type="Gene3D" id="1.10.3210.10">
    <property type="entry name" value="Hypothetical protein af1432"/>
    <property type="match status" value="1"/>
</dbReference>
<dbReference type="InterPro" id="IPR013976">
    <property type="entry name" value="HDOD"/>
</dbReference>
<evidence type="ECO:0000259" key="2">
    <source>
        <dbReference type="PROSITE" id="PS51833"/>
    </source>
</evidence>
<evidence type="ECO:0000313" key="3">
    <source>
        <dbReference type="EMBL" id="HEB95431.1"/>
    </source>
</evidence>
<dbReference type="Gene3D" id="3.30.450.40">
    <property type="match status" value="1"/>
</dbReference>
<accession>A0A831RL11</accession>
<dbReference type="Proteomes" id="UP000886251">
    <property type="component" value="Unassembled WGS sequence"/>
</dbReference>
<dbReference type="Pfam" id="PF08668">
    <property type="entry name" value="HDOD"/>
    <property type="match status" value="1"/>
</dbReference>
<dbReference type="EMBL" id="DRKP01000044">
    <property type="protein sequence ID" value="HEB95431.1"/>
    <property type="molecule type" value="Genomic_DNA"/>
</dbReference>
<name>A0A831RL11_9GAMM</name>
<dbReference type="SUPFAM" id="SSF55781">
    <property type="entry name" value="GAF domain-like"/>
    <property type="match status" value="1"/>
</dbReference>
<dbReference type="Pfam" id="PF01590">
    <property type="entry name" value="GAF"/>
    <property type="match status" value="1"/>
</dbReference>
<feature type="domain" description="HDOD" evidence="2">
    <location>
        <begin position="80"/>
        <end position="275"/>
    </location>
</feature>
<dbReference type="InterPro" id="IPR003018">
    <property type="entry name" value="GAF"/>
</dbReference>
<dbReference type="SMART" id="SM00065">
    <property type="entry name" value="GAF"/>
    <property type="match status" value="1"/>
</dbReference>